<feature type="region of interest" description="Disordered" evidence="1">
    <location>
        <begin position="34"/>
        <end position="94"/>
    </location>
</feature>
<name>A0ABW9E4L7_9BURK</name>
<accession>A0ABW9E4L7</accession>
<comment type="caution">
    <text evidence="2">The sequence shown here is derived from an EMBL/GenBank/DDBJ whole genome shotgun (WGS) entry which is preliminary data.</text>
</comment>
<evidence type="ECO:0000313" key="2">
    <source>
        <dbReference type="EMBL" id="MFM0642550.1"/>
    </source>
</evidence>
<gene>
    <name evidence="2" type="ORF">PQQ63_38420</name>
</gene>
<keyword evidence="3" id="KW-1185">Reference proteome</keyword>
<dbReference type="Proteomes" id="UP001629432">
    <property type="component" value="Unassembled WGS sequence"/>
</dbReference>
<evidence type="ECO:0000313" key="3">
    <source>
        <dbReference type="Proteomes" id="UP001629432"/>
    </source>
</evidence>
<feature type="compositionally biased region" description="Basic and acidic residues" evidence="1">
    <location>
        <begin position="38"/>
        <end position="47"/>
    </location>
</feature>
<feature type="region of interest" description="Disordered" evidence="1">
    <location>
        <begin position="1"/>
        <end position="20"/>
    </location>
</feature>
<feature type="compositionally biased region" description="Basic and acidic residues" evidence="1">
    <location>
        <begin position="61"/>
        <end position="70"/>
    </location>
</feature>
<protein>
    <submittedName>
        <fullName evidence="2">Uncharacterized protein</fullName>
    </submittedName>
</protein>
<sequence length="120" mass="13289">MATQLSQQRRDGQDQGRNAEFLGRVLNISRRRQAIAGEDDRHAHGEVGDDEQDGENPSTRLLREQRRDTADGSLESRAIADPEQGRADHEGGQRVCFMPMADTSKPTSNATELVLSIFKG</sequence>
<organism evidence="2 3">
    <name type="scientific">Paraburkholderia metrosideri</name>
    <dbReference type="NCBI Taxonomy" id="580937"/>
    <lineage>
        <taxon>Bacteria</taxon>
        <taxon>Pseudomonadati</taxon>
        <taxon>Pseudomonadota</taxon>
        <taxon>Betaproteobacteria</taxon>
        <taxon>Burkholderiales</taxon>
        <taxon>Burkholderiaceae</taxon>
        <taxon>Paraburkholderia</taxon>
    </lineage>
</organism>
<proteinExistence type="predicted"/>
<dbReference type="RefSeq" id="WP_408341183.1">
    <property type="nucleotide sequence ID" value="NZ_JAQQCF010000084.1"/>
</dbReference>
<evidence type="ECO:0000256" key="1">
    <source>
        <dbReference type="SAM" id="MobiDB-lite"/>
    </source>
</evidence>
<reference evidence="2 3" key="1">
    <citation type="journal article" date="2024" name="Chem. Sci.">
        <title>Discovery of megapolipeptins by genome mining of a Burkholderiales bacteria collection.</title>
        <authorList>
            <person name="Paulo B.S."/>
            <person name="Recchia M.J.J."/>
            <person name="Lee S."/>
            <person name="Fergusson C.H."/>
            <person name="Romanowski S.B."/>
            <person name="Hernandez A."/>
            <person name="Krull N."/>
            <person name="Liu D.Y."/>
            <person name="Cavanagh H."/>
            <person name="Bos A."/>
            <person name="Gray C.A."/>
            <person name="Murphy B.T."/>
            <person name="Linington R.G."/>
            <person name="Eustaquio A.S."/>
        </authorList>
    </citation>
    <scope>NUCLEOTIDE SEQUENCE [LARGE SCALE GENOMIC DNA]</scope>
    <source>
        <strain evidence="2 3">RL17-338-BIC-A</strain>
    </source>
</reference>
<feature type="compositionally biased region" description="Basic and acidic residues" evidence="1">
    <location>
        <begin position="78"/>
        <end position="92"/>
    </location>
</feature>
<dbReference type="EMBL" id="JAQQCF010000084">
    <property type="protein sequence ID" value="MFM0642550.1"/>
    <property type="molecule type" value="Genomic_DNA"/>
</dbReference>